<dbReference type="EMBL" id="KB707513">
    <property type="protein sequence ID" value="EMR62013.1"/>
    <property type="molecule type" value="Genomic_DNA"/>
</dbReference>
<dbReference type="CDD" id="cd12148">
    <property type="entry name" value="fungal_TF_MHR"/>
    <property type="match status" value="1"/>
</dbReference>
<sequence length="442" mass="49313">MKSPRACRQCRESKRKCVRRILGEPCNACQQRRLKCGAEISTTTQVVGGSESAAATAAAANLISSEGQQPGQPSQNQEEYRNSANLPWGMTVSLVDHYLDEVHDRPHSIFHPATLRTQVRDGSVGGALLCAICAIGSKFSSIPDRRALEARLTTEAKRLLQADLENVCLENVQACILVALLSAGNFASETARRTWWSLYIAGRWCFAGLGLPRRAEEFDGPWDLPMDEITFRSLLPGQETTETSRRPGLWAHMITLVRLFGPIQDLNRRIAKGNSDSAELDQAVEHLGQQLIAWNETLPADSQMTVQNLHNQQQNGLGGPFIALHLSYHHYSTLLYFRFLEDCQAESSAHHTYIARCKRHASSFSDLLRLSRQIKGCGTNYPTIGHMIIVSSSVLLHTLLFADLDRLQEARRELNANFEALVEMQKCWSATSAMVHYRLAPF</sequence>
<feature type="domain" description="Zn(2)-C6 fungal-type" evidence="6">
    <location>
        <begin position="6"/>
        <end position="36"/>
    </location>
</feature>
<proteinExistence type="predicted"/>
<protein>
    <submittedName>
        <fullName evidence="7">Putative nadh dehydrogenase protein</fullName>
    </submittedName>
</protein>
<dbReference type="GO" id="GO:0005634">
    <property type="term" value="C:nucleus"/>
    <property type="evidence" value="ECO:0007669"/>
    <property type="project" value="UniProtKB-SubCell"/>
</dbReference>
<dbReference type="SMART" id="SM00066">
    <property type="entry name" value="GAL4"/>
    <property type="match status" value="1"/>
</dbReference>
<evidence type="ECO:0000256" key="5">
    <source>
        <dbReference type="ARBA" id="ARBA00023242"/>
    </source>
</evidence>
<dbReference type="GO" id="GO:0008270">
    <property type="term" value="F:zinc ion binding"/>
    <property type="evidence" value="ECO:0007669"/>
    <property type="project" value="InterPro"/>
</dbReference>
<dbReference type="Proteomes" id="UP000012174">
    <property type="component" value="Unassembled WGS sequence"/>
</dbReference>
<dbReference type="eggNOG" id="ENOG502SJWB">
    <property type="taxonomic scope" value="Eukaryota"/>
</dbReference>
<dbReference type="OrthoDB" id="5239863at2759"/>
<keyword evidence="3" id="KW-0805">Transcription regulation</keyword>
<reference evidence="8" key="1">
    <citation type="journal article" date="2013" name="Genome Announc.">
        <title>Draft genome sequence of the grapevine dieback fungus Eutypa lata UCR-EL1.</title>
        <authorList>
            <person name="Blanco-Ulate B."/>
            <person name="Rolshausen P.E."/>
            <person name="Cantu D."/>
        </authorList>
    </citation>
    <scope>NUCLEOTIDE SEQUENCE [LARGE SCALE GENOMIC DNA]</scope>
    <source>
        <strain evidence="8">UCR-EL1</strain>
    </source>
</reference>
<dbReference type="STRING" id="1287681.M7SCV5"/>
<comment type="subcellular location">
    <subcellularLocation>
        <location evidence="1">Nucleus</location>
    </subcellularLocation>
</comment>
<dbReference type="CDD" id="cd00067">
    <property type="entry name" value="GAL4"/>
    <property type="match status" value="1"/>
</dbReference>
<dbReference type="PANTHER" id="PTHR47338:SF16">
    <property type="entry name" value="TRANSCRIPTION FACTOR, PUTATIVE (AFU_ORTHOLOGUE AFUA_2G09360)-RELATED"/>
    <property type="match status" value="1"/>
</dbReference>
<dbReference type="PROSITE" id="PS50048">
    <property type="entry name" value="ZN2_CY6_FUNGAL_2"/>
    <property type="match status" value="1"/>
</dbReference>
<evidence type="ECO:0000313" key="8">
    <source>
        <dbReference type="Proteomes" id="UP000012174"/>
    </source>
</evidence>
<dbReference type="SUPFAM" id="SSF57701">
    <property type="entry name" value="Zn2/Cys6 DNA-binding domain"/>
    <property type="match status" value="1"/>
</dbReference>
<evidence type="ECO:0000313" key="7">
    <source>
        <dbReference type="EMBL" id="EMR62013.1"/>
    </source>
</evidence>
<evidence type="ECO:0000256" key="1">
    <source>
        <dbReference type="ARBA" id="ARBA00004123"/>
    </source>
</evidence>
<name>M7SCV5_EUTLA</name>
<accession>M7SCV5</accession>
<dbReference type="HOGENOM" id="CLU_026304_2_0_1"/>
<keyword evidence="5" id="KW-0539">Nucleus</keyword>
<evidence type="ECO:0000256" key="3">
    <source>
        <dbReference type="ARBA" id="ARBA00023015"/>
    </source>
</evidence>
<dbReference type="GO" id="GO:0000981">
    <property type="term" value="F:DNA-binding transcription factor activity, RNA polymerase II-specific"/>
    <property type="evidence" value="ECO:0007669"/>
    <property type="project" value="InterPro"/>
</dbReference>
<dbReference type="Gene3D" id="4.10.240.10">
    <property type="entry name" value="Zn(2)-C6 fungal-type DNA-binding domain"/>
    <property type="match status" value="1"/>
</dbReference>
<dbReference type="AlphaFoldDB" id="M7SCV5"/>
<keyword evidence="4" id="KW-0804">Transcription</keyword>
<dbReference type="OMA" id="YPTIGHM"/>
<dbReference type="PROSITE" id="PS00463">
    <property type="entry name" value="ZN2_CY6_FUNGAL_1"/>
    <property type="match status" value="1"/>
</dbReference>
<dbReference type="PANTHER" id="PTHR47338">
    <property type="entry name" value="ZN(II)2CYS6 TRANSCRIPTION FACTOR (EUROFUNG)-RELATED"/>
    <property type="match status" value="1"/>
</dbReference>
<dbReference type="InterPro" id="IPR036864">
    <property type="entry name" value="Zn2-C6_fun-type_DNA-bd_sf"/>
</dbReference>
<evidence type="ECO:0000259" key="6">
    <source>
        <dbReference type="PROSITE" id="PS50048"/>
    </source>
</evidence>
<dbReference type="InterPro" id="IPR001138">
    <property type="entry name" value="Zn2Cys6_DnaBD"/>
</dbReference>
<evidence type="ECO:0000256" key="2">
    <source>
        <dbReference type="ARBA" id="ARBA00022723"/>
    </source>
</evidence>
<keyword evidence="8" id="KW-1185">Reference proteome</keyword>
<dbReference type="InterPro" id="IPR050815">
    <property type="entry name" value="TF_fung"/>
</dbReference>
<dbReference type="KEGG" id="ela:UCREL1_11049"/>
<gene>
    <name evidence="7" type="ORF">UCREL1_11049</name>
</gene>
<evidence type="ECO:0000256" key="4">
    <source>
        <dbReference type="ARBA" id="ARBA00023163"/>
    </source>
</evidence>
<organism evidence="7 8">
    <name type="scientific">Eutypa lata (strain UCR-EL1)</name>
    <name type="common">Grapevine dieback disease fungus</name>
    <name type="synonym">Eutypa armeniacae</name>
    <dbReference type="NCBI Taxonomy" id="1287681"/>
    <lineage>
        <taxon>Eukaryota</taxon>
        <taxon>Fungi</taxon>
        <taxon>Dikarya</taxon>
        <taxon>Ascomycota</taxon>
        <taxon>Pezizomycotina</taxon>
        <taxon>Sordariomycetes</taxon>
        <taxon>Xylariomycetidae</taxon>
        <taxon>Xylariales</taxon>
        <taxon>Diatrypaceae</taxon>
        <taxon>Eutypa</taxon>
    </lineage>
</organism>
<keyword evidence="2" id="KW-0479">Metal-binding</keyword>
<dbReference type="Pfam" id="PF00172">
    <property type="entry name" value="Zn_clus"/>
    <property type="match status" value="1"/>
</dbReference>